<dbReference type="OrthoDB" id="287932at2"/>
<feature type="domain" description="ABM" evidence="1">
    <location>
        <begin position="2"/>
        <end position="91"/>
    </location>
</feature>
<dbReference type="AlphaFoldDB" id="A0A2R4WVM7"/>
<dbReference type="InterPro" id="IPR007138">
    <property type="entry name" value="ABM_dom"/>
</dbReference>
<organism evidence="2 3">
    <name type="scientific">Methylobacterium currus</name>
    <dbReference type="NCBI Taxonomy" id="2051553"/>
    <lineage>
        <taxon>Bacteria</taxon>
        <taxon>Pseudomonadati</taxon>
        <taxon>Pseudomonadota</taxon>
        <taxon>Alphaproteobacteria</taxon>
        <taxon>Hyphomicrobiales</taxon>
        <taxon>Methylobacteriaceae</taxon>
        <taxon>Methylobacterium</taxon>
    </lineage>
</organism>
<dbReference type="PROSITE" id="PS51725">
    <property type="entry name" value="ABM"/>
    <property type="match status" value="1"/>
</dbReference>
<name>A0A2R4WVM7_9HYPH</name>
<dbReference type="Proteomes" id="UP000244755">
    <property type="component" value="Chromosome 2"/>
</dbReference>
<evidence type="ECO:0000313" key="2">
    <source>
        <dbReference type="EMBL" id="AWB25576.1"/>
    </source>
</evidence>
<dbReference type="PANTHER" id="PTHR40624">
    <property type="entry name" value="BIOSYNTHESIS MONOOXYGENASE, PUTATIVE (AFU_ORTHOLOGUE AFUA_1G12025)-RELATED"/>
    <property type="match status" value="1"/>
</dbReference>
<evidence type="ECO:0000313" key="3">
    <source>
        <dbReference type="Proteomes" id="UP000244755"/>
    </source>
</evidence>
<accession>A0A2R4WVM7</accession>
<keyword evidence="2" id="KW-0560">Oxidoreductase</keyword>
<dbReference type="GO" id="GO:0004497">
    <property type="term" value="F:monooxygenase activity"/>
    <property type="evidence" value="ECO:0007669"/>
    <property type="project" value="UniProtKB-KW"/>
</dbReference>
<keyword evidence="2" id="KW-0503">Monooxygenase</keyword>
<dbReference type="Pfam" id="PF03992">
    <property type="entry name" value="ABM"/>
    <property type="match status" value="1"/>
</dbReference>
<dbReference type="EMBL" id="CP028844">
    <property type="protein sequence ID" value="AWB25576.1"/>
    <property type="molecule type" value="Genomic_DNA"/>
</dbReference>
<reference evidence="2 3" key="1">
    <citation type="submission" date="2018-04" db="EMBL/GenBank/DDBJ databases">
        <title>Methylobacterium sp. PR1016A genome.</title>
        <authorList>
            <person name="Park W."/>
        </authorList>
    </citation>
    <scope>NUCLEOTIDE SEQUENCE [LARGE SCALE GENOMIC DNA]</scope>
    <source>
        <strain evidence="2 3">PR1016A</strain>
    </source>
</reference>
<proteinExistence type="predicted"/>
<dbReference type="Gene3D" id="3.30.70.100">
    <property type="match status" value="1"/>
</dbReference>
<dbReference type="SUPFAM" id="SSF54909">
    <property type="entry name" value="Dimeric alpha+beta barrel"/>
    <property type="match status" value="1"/>
</dbReference>
<keyword evidence="3" id="KW-1185">Reference proteome</keyword>
<dbReference type="RefSeq" id="WP_099957233.1">
    <property type="nucleotide sequence ID" value="NZ_CP028844.1"/>
</dbReference>
<dbReference type="PANTHER" id="PTHR40624:SF1">
    <property type="entry name" value="BIOSYNTHESIS MONOOXYGENASE, PUTATIVE (AFU_ORTHOLOGUE AFUA_1G12025)-RELATED"/>
    <property type="match status" value="1"/>
</dbReference>
<evidence type="ECO:0000259" key="1">
    <source>
        <dbReference type="PROSITE" id="PS51725"/>
    </source>
</evidence>
<protein>
    <submittedName>
        <fullName evidence="2">Antibiotic biosynthesis monooxygenase</fullName>
    </submittedName>
</protein>
<dbReference type="KEGG" id="mee:DA075_32450"/>
<dbReference type="InterPro" id="IPR011008">
    <property type="entry name" value="Dimeric_a/b-barrel"/>
</dbReference>
<sequence>MKTISAILRAKPGAEATLRAALLDVAAHVAANEPDTVGFFVSQDEGDPTRFTTYERFADAAAMDRHNGSEAVARFFSIAQPLLDGEVILVTADEISAR</sequence>
<gene>
    <name evidence="2" type="ORF">DA075_32450</name>
</gene>